<protein>
    <submittedName>
        <fullName evidence="1">Uncharacterized protein</fullName>
    </submittedName>
</protein>
<accession>A0A2P5G023</accession>
<gene>
    <name evidence="1" type="ORF">TorRG33x02_005640</name>
</gene>
<evidence type="ECO:0000313" key="2">
    <source>
        <dbReference type="Proteomes" id="UP000237000"/>
    </source>
</evidence>
<reference evidence="2" key="1">
    <citation type="submission" date="2016-06" db="EMBL/GenBank/DDBJ databases">
        <title>Parallel loss of symbiosis genes in relatives of nitrogen-fixing non-legume Parasponia.</title>
        <authorList>
            <person name="Van Velzen R."/>
            <person name="Holmer R."/>
            <person name="Bu F."/>
            <person name="Rutten L."/>
            <person name="Van Zeijl A."/>
            <person name="Liu W."/>
            <person name="Santuari L."/>
            <person name="Cao Q."/>
            <person name="Sharma T."/>
            <person name="Shen D."/>
            <person name="Roswanjaya Y."/>
            <person name="Wardhani T."/>
            <person name="Kalhor M.S."/>
            <person name="Jansen J."/>
            <person name="Van den Hoogen J."/>
            <person name="Gungor B."/>
            <person name="Hartog M."/>
            <person name="Hontelez J."/>
            <person name="Verver J."/>
            <person name="Yang W.-C."/>
            <person name="Schijlen E."/>
            <person name="Repin R."/>
            <person name="Schilthuizen M."/>
            <person name="Schranz E."/>
            <person name="Heidstra R."/>
            <person name="Miyata K."/>
            <person name="Fedorova E."/>
            <person name="Kohlen W."/>
            <person name="Bisseling T."/>
            <person name="Smit S."/>
            <person name="Geurts R."/>
        </authorList>
    </citation>
    <scope>NUCLEOTIDE SEQUENCE [LARGE SCALE GENOMIC DNA]</scope>
    <source>
        <strain evidence="2">cv. RG33-2</strain>
    </source>
</reference>
<organism evidence="1 2">
    <name type="scientific">Trema orientale</name>
    <name type="common">Charcoal tree</name>
    <name type="synonym">Celtis orientalis</name>
    <dbReference type="NCBI Taxonomy" id="63057"/>
    <lineage>
        <taxon>Eukaryota</taxon>
        <taxon>Viridiplantae</taxon>
        <taxon>Streptophyta</taxon>
        <taxon>Embryophyta</taxon>
        <taxon>Tracheophyta</taxon>
        <taxon>Spermatophyta</taxon>
        <taxon>Magnoliopsida</taxon>
        <taxon>eudicotyledons</taxon>
        <taxon>Gunneridae</taxon>
        <taxon>Pentapetalae</taxon>
        <taxon>rosids</taxon>
        <taxon>fabids</taxon>
        <taxon>Rosales</taxon>
        <taxon>Cannabaceae</taxon>
        <taxon>Trema</taxon>
    </lineage>
</organism>
<dbReference type="InParanoid" id="A0A2P5G023"/>
<comment type="caution">
    <text evidence="1">The sequence shown here is derived from an EMBL/GenBank/DDBJ whole genome shotgun (WGS) entry which is preliminary data.</text>
</comment>
<dbReference type="AlphaFoldDB" id="A0A2P5G023"/>
<evidence type="ECO:0000313" key="1">
    <source>
        <dbReference type="EMBL" id="POO03359.1"/>
    </source>
</evidence>
<sequence length="82" mass="9443">MEGTLFRFGRDMFQTKNKGRFEANDTGKSFKFISHRWTLYCHSITFQENCAGLLALLRNLPLLSGLFDTLLAGNRRKIDPES</sequence>
<keyword evidence="2" id="KW-1185">Reference proteome</keyword>
<dbReference type="Proteomes" id="UP000237000">
    <property type="component" value="Unassembled WGS sequence"/>
</dbReference>
<proteinExistence type="predicted"/>
<dbReference type="EMBL" id="JXTC01000002">
    <property type="protein sequence ID" value="POO03359.1"/>
    <property type="molecule type" value="Genomic_DNA"/>
</dbReference>
<name>A0A2P5G023_TREOI</name>